<accession>A0A8S5S0A1</accession>
<organism evidence="1">
    <name type="scientific">Myoviridae sp. ctNQV2</name>
    <dbReference type="NCBI Taxonomy" id="2827683"/>
    <lineage>
        <taxon>Viruses</taxon>
        <taxon>Duplodnaviria</taxon>
        <taxon>Heunggongvirae</taxon>
        <taxon>Uroviricota</taxon>
        <taxon>Caudoviricetes</taxon>
    </lineage>
</organism>
<protein>
    <submittedName>
        <fullName evidence="1">Uncharacterized protein</fullName>
    </submittedName>
</protein>
<proteinExistence type="predicted"/>
<sequence>MNLMECKMPRQFLNKMKLREKAIGRDRRENFAKEILYKDTPLPKPLEYTDIDASFKDFVSDTLDIAYEGKRLPTFTLFSNQRFSEYSQTWEHVDENRNLLMNFKTISRENNPRFGENQGGLWNIPGERHYTILTKTVLDDNGTESFERYSMKQPYAVDLIYNINLITNKYELINKFNALVNEAFKARQCYIRPNGHFIPMILDEISDESEYSIEDRKFFSQTFTIKVMAYIIHEKDFQVESYPKRIMVVYDGDAKKKKPNVDIEELDDVNYENKRIDISIDFPEFIETVTFTIDCDVNVEKSTLDNIRYYRLNVNGTPIFPEKGFILKENDEVKLRIFKFDISQSSKLIFHGYDPNIRLKKNYTPELVSDEKSNYEEIIVD</sequence>
<evidence type="ECO:0000313" key="1">
    <source>
        <dbReference type="EMBL" id="DAF44183.1"/>
    </source>
</evidence>
<name>A0A8S5S0A1_9CAUD</name>
<reference evidence="1" key="1">
    <citation type="journal article" date="2021" name="Proc. Natl. Acad. Sci. U.S.A.">
        <title>A Catalog of Tens of Thousands of Viruses from Human Metagenomes Reveals Hidden Associations with Chronic Diseases.</title>
        <authorList>
            <person name="Tisza M.J."/>
            <person name="Buck C.B."/>
        </authorList>
    </citation>
    <scope>NUCLEOTIDE SEQUENCE</scope>
    <source>
        <strain evidence="1">CtNQV2</strain>
    </source>
</reference>
<dbReference type="EMBL" id="BK032510">
    <property type="protein sequence ID" value="DAF44183.1"/>
    <property type="molecule type" value="Genomic_DNA"/>
</dbReference>